<evidence type="ECO:0000256" key="9">
    <source>
        <dbReference type="ARBA" id="ARBA00023065"/>
    </source>
</evidence>
<evidence type="ECO:0000256" key="1">
    <source>
        <dbReference type="ARBA" id="ARBA00004651"/>
    </source>
</evidence>
<dbReference type="InterPro" id="IPR002523">
    <property type="entry name" value="MgTranspt_CorA/ZnTranspt_ZntB"/>
</dbReference>
<dbReference type="InterPro" id="IPR045863">
    <property type="entry name" value="CorA_TM1_TM2"/>
</dbReference>
<keyword evidence="13" id="KW-1185">Reference proteome</keyword>
<keyword evidence="6 11" id="KW-0812">Transmembrane</keyword>
<proteinExistence type="inferred from homology"/>
<evidence type="ECO:0000313" key="12">
    <source>
        <dbReference type="EMBL" id="MFC5392895.1"/>
    </source>
</evidence>
<sequence length="336" mass="37027">MQVAHLAPTDIQSRYGVLWVFRFAPDGSAALLDRGAMPDLGDEQGFAWIHLDLVDDRARKWIAAEPAIPAPAGDLLIGHEQHQCLDHSADQVWGVVHDVGRDAVGKSHHVSPLHWVIGRSYLVTGRREPLQAISQIADCLRKGERSGTPAALFERIIAFIIQDIAAAVLRSTDEIDALEDQVLANRLRDTPKRIGALRRAIVRLQRHASGLHLLFRRFSEAEIGLAAPADVKSAAMRLLQRIDTLRHDVHALHERTRLLQEEAAAATATESGRQLHFLSILTALFLPATFITGMFGVNAKGVPWDDTTNGFAYVLLVCLGCSLLTLFVLKRRGIVT</sequence>
<keyword evidence="8 11" id="KW-1133">Transmembrane helix</keyword>
<dbReference type="Pfam" id="PF01544">
    <property type="entry name" value="CorA"/>
    <property type="match status" value="1"/>
</dbReference>
<evidence type="ECO:0000256" key="2">
    <source>
        <dbReference type="ARBA" id="ARBA00009765"/>
    </source>
</evidence>
<dbReference type="Gene3D" id="3.30.460.20">
    <property type="entry name" value="CorA soluble domain-like"/>
    <property type="match status" value="1"/>
</dbReference>
<feature type="transmembrane region" description="Helical" evidence="11">
    <location>
        <begin position="277"/>
        <end position="298"/>
    </location>
</feature>
<evidence type="ECO:0000256" key="6">
    <source>
        <dbReference type="ARBA" id="ARBA00022692"/>
    </source>
</evidence>
<evidence type="ECO:0000256" key="11">
    <source>
        <dbReference type="SAM" id="Phobius"/>
    </source>
</evidence>
<keyword evidence="3" id="KW-0813">Transport</keyword>
<dbReference type="InterPro" id="IPR045861">
    <property type="entry name" value="CorA_cytoplasmic_dom"/>
</dbReference>
<name>A0ABW0H8C7_9HYPH</name>
<evidence type="ECO:0000256" key="3">
    <source>
        <dbReference type="ARBA" id="ARBA00022448"/>
    </source>
</evidence>
<dbReference type="PANTHER" id="PTHR46494">
    <property type="entry name" value="CORA FAMILY METAL ION TRANSPORTER (EUROFUNG)"/>
    <property type="match status" value="1"/>
</dbReference>
<evidence type="ECO:0000256" key="8">
    <source>
        <dbReference type="ARBA" id="ARBA00022989"/>
    </source>
</evidence>
<reference evidence="13" key="1">
    <citation type="journal article" date="2019" name="Int. J. Syst. Evol. Microbiol.">
        <title>The Global Catalogue of Microorganisms (GCM) 10K type strain sequencing project: providing services to taxonomists for standard genome sequencing and annotation.</title>
        <authorList>
            <consortium name="The Broad Institute Genomics Platform"/>
            <consortium name="The Broad Institute Genome Sequencing Center for Infectious Disease"/>
            <person name="Wu L."/>
            <person name="Ma J."/>
        </authorList>
    </citation>
    <scope>NUCLEOTIDE SEQUENCE [LARGE SCALE GENOMIC DNA]</scope>
    <source>
        <strain evidence="13">CGMCC 1.16326</strain>
    </source>
</reference>
<feature type="transmembrane region" description="Helical" evidence="11">
    <location>
        <begin position="310"/>
        <end position="329"/>
    </location>
</feature>
<protein>
    <submittedName>
        <fullName evidence="12">CorA family divalent cation transporter</fullName>
    </submittedName>
</protein>
<gene>
    <name evidence="12" type="ORF">ACFPPC_09645</name>
</gene>
<dbReference type="Proteomes" id="UP001596104">
    <property type="component" value="Unassembled WGS sequence"/>
</dbReference>
<accession>A0ABW0H8C7</accession>
<dbReference type="Gene3D" id="1.20.58.340">
    <property type="entry name" value="Magnesium transport protein CorA, transmembrane region"/>
    <property type="match status" value="2"/>
</dbReference>
<comment type="caution">
    <text evidence="12">The sequence shown here is derived from an EMBL/GenBank/DDBJ whole genome shotgun (WGS) entry which is preliminary data.</text>
</comment>
<evidence type="ECO:0000256" key="10">
    <source>
        <dbReference type="ARBA" id="ARBA00023136"/>
    </source>
</evidence>
<dbReference type="PANTHER" id="PTHR46494:SF3">
    <property type="entry name" value="ZINC TRANSPORT PROTEIN ZNTB"/>
    <property type="match status" value="1"/>
</dbReference>
<keyword evidence="7" id="KW-0862">Zinc</keyword>
<keyword evidence="10 11" id="KW-0472">Membrane</keyword>
<evidence type="ECO:0000256" key="4">
    <source>
        <dbReference type="ARBA" id="ARBA00022475"/>
    </source>
</evidence>
<keyword evidence="9" id="KW-0406">Ion transport</keyword>
<evidence type="ECO:0000256" key="5">
    <source>
        <dbReference type="ARBA" id="ARBA00022519"/>
    </source>
</evidence>
<dbReference type="SUPFAM" id="SSF144083">
    <property type="entry name" value="Magnesium transport protein CorA, transmembrane region"/>
    <property type="match status" value="1"/>
</dbReference>
<keyword evidence="5" id="KW-0997">Cell inner membrane</keyword>
<dbReference type="RefSeq" id="WP_377007774.1">
    <property type="nucleotide sequence ID" value="NZ_JBHSLV010000017.1"/>
</dbReference>
<evidence type="ECO:0000313" key="13">
    <source>
        <dbReference type="Proteomes" id="UP001596104"/>
    </source>
</evidence>
<organism evidence="12 13">
    <name type="scientific">Bosea vestrisii</name>
    <dbReference type="NCBI Taxonomy" id="151416"/>
    <lineage>
        <taxon>Bacteria</taxon>
        <taxon>Pseudomonadati</taxon>
        <taxon>Pseudomonadota</taxon>
        <taxon>Alphaproteobacteria</taxon>
        <taxon>Hyphomicrobiales</taxon>
        <taxon>Boseaceae</taxon>
        <taxon>Bosea</taxon>
    </lineage>
</organism>
<keyword evidence="4" id="KW-1003">Cell membrane</keyword>
<dbReference type="EMBL" id="JBHSLV010000017">
    <property type="protein sequence ID" value="MFC5392895.1"/>
    <property type="molecule type" value="Genomic_DNA"/>
</dbReference>
<comment type="similarity">
    <text evidence="2">Belongs to the CorA metal ion transporter (MIT) (TC 1.A.35) family.</text>
</comment>
<evidence type="ECO:0000256" key="7">
    <source>
        <dbReference type="ARBA" id="ARBA00022833"/>
    </source>
</evidence>
<comment type="subcellular location">
    <subcellularLocation>
        <location evidence="1">Cell membrane</location>
        <topology evidence="1">Multi-pass membrane protein</topology>
    </subcellularLocation>
</comment>
<dbReference type="SUPFAM" id="SSF143865">
    <property type="entry name" value="CorA soluble domain-like"/>
    <property type="match status" value="1"/>
</dbReference>